<feature type="chain" id="PRO_5042187795" evidence="14">
    <location>
        <begin position="27"/>
        <end position="1672"/>
    </location>
</feature>
<sequence>MMFTMMPLILYKSVYLLIFFISNVLCQSNIIQDYPQNVSVLINSDVTLKCSSIPDPMAQFTQIQWKDSSNFLLGTQTPGPLPGHDGRYSYIRNSKDELNLHIRRVKLSDDGIFECQLVRSGRKPQKAPAYLEVLVPPTHVYFVNYASGTTLDIREGTNLNITCASSISKPITDIKWYVNGQSFESDNLQLWDEAYDNKTISSFSSIVWKPTREDAYKLVTCEGRHTKTNIKKRVNVTINVLYPPEKPNIIFRSNSGNKDEIRAGDKISLLCIVKGGNPKPIVSWYSNGIKIESEYEYNESTKETQSVYSFTAEAVDNDAVYECRGSNDIGVEYSSQKIVLSVMYKPLKVELLGKPTIKPGEQLPLQCISRKSNPPAVITWHVNGKEVQSDNSISGNLVGNTQETISNITLNYDDIYNNNGEVLVKCFARNVMGIIEEQQLIRILSPPSKPEIFGINENHYNEGEYLNLTCESRGGTPLASLSWYRGIEKINGSQTLIAGDISQSFISLKIDRTMNKRPIRCEAENEALSAPFEVSKTIHVVYPPRYLNIRVADPSKNYVRAGEVSYLICTSILSNPAPHITWEINLPKDVQPKVMHGEYLKRNESDYGDWFIENRLTFTPTEEMNGLSVQCIASHSNWKEPIVTKYILNVYYKPKINYYQDRISLQIKEGEDFRENITINANPPVSSWLWKKGGVPFAGRIGGIYAHGNTISGQRISKKDSGVYTLVASNIIGNANTTVILTVQYPARIGHITSPIYANNGENVVFECEGEGEPRTDEMIKWYRNGKVVGSMVREQKRAVLRLNASESSDGKYTCIADNGIGKPHQQDAYLLVRRPPITFKDNVAKRAAADIGTTAYIKCKATAVPFAYFKWIIEGNKRPINDNSTKYSFYDRQLDYTTFESNLYIQNVDESDYKKKIICIVANQMGEDKVDISLGPLTFPDIPDDVNLIDVTNDTLSIGWKPGFDGGSQQHYEIRYQSILTKESYTLNTSSTHINLTNLQPLQGYQFQIRSHNKHGGVSDYSSPKIFHTISYDGSINEIKPYTFSIAEVPKWIIITIIFAVIFCLLINLILIYRHKRNDTKKKIEEKTKMMRNLQNSDGGIVNGMQKYGTMTPCTIRKPLGSLGHPNSQEILQDMGSEDETSVRTMIENPQHNGNYVHVSQPNYMDDHVMVQYDIDSTVYADMIRRNSPTILSHVPQSQYNVDFDASIPRLVTPSYVPLSIYNNNGEMTNLANNKMATESYRDIKKAFESPGQLRRNYHQHSTLPHDVNTYRSQGGIPNDEYQSYQYNSGTLNNNRRYIPRSPQVLSTFSQPSTTTTLVMGNDYLVSDGDLMFENLSFIGNPINNMNHFDFNNKQNLLNNQYRIGRDSILEKERKPKCARCRNHGMVSWLKGHKRHCKYKNCICEKCNLIAERQKVMAAQVALKRKQAAEDAIALGLRVVSGQSINRLPQGPVWNFTKDETFITSPILENSNENDEVCKDIKKELDYDKNIDNINESHKNKTTINHSKTLFEVKRRIPPLQLLSKLFEDQEEQVLELILEGCNGDVLLAIEHFVSIRQYKENRKNEVNQEIMNHNIKNSPQKYMLEERKYCSKNNSQNFSMSRLLNDTSPTSNYCISSIDKDLKNPHVMLSVVPQNWNLSMDHQNKFNLEHSCSSDESVMKSPSPTNSTVE</sequence>
<dbReference type="Gene3D" id="2.60.40.10">
    <property type="entry name" value="Immunoglobulins"/>
    <property type="match status" value="10"/>
</dbReference>
<dbReference type="GO" id="GO:0005634">
    <property type="term" value="C:nucleus"/>
    <property type="evidence" value="ECO:0007669"/>
    <property type="project" value="UniProtKB-SubCell"/>
</dbReference>
<keyword evidence="18" id="KW-1185">Reference proteome</keyword>
<dbReference type="InterPro" id="IPR013151">
    <property type="entry name" value="Immunoglobulin_dom"/>
</dbReference>
<evidence type="ECO:0000256" key="2">
    <source>
        <dbReference type="ARBA" id="ARBA00006834"/>
    </source>
</evidence>
<dbReference type="PROSITE" id="PS50809">
    <property type="entry name" value="DM_2"/>
    <property type="match status" value="1"/>
</dbReference>
<dbReference type="GO" id="GO:0046872">
    <property type="term" value="F:metal ion binding"/>
    <property type="evidence" value="ECO:0007669"/>
    <property type="project" value="UniProtKB-KW"/>
</dbReference>
<keyword evidence="13" id="KW-1133">Transmembrane helix</keyword>
<dbReference type="InterPro" id="IPR003599">
    <property type="entry name" value="Ig_sub"/>
</dbReference>
<comment type="similarity">
    <text evidence="2">Belongs to the DMRT family.</text>
</comment>
<evidence type="ECO:0000256" key="4">
    <source>
        <dbReference type="ARBA" id="ARBA00022833"/>
    </source>
</evidence>
<dbReference type="InterPro" id="IPR036116">
    <property type="entry name" value="FN3_sf"/>
</dbReference>
<evidence type="ECO:0000256" key="9">
    <source>
        <dbReference type="ARBA" id="ARBA00023242"/>
    </source>
</evidence>
<dbReference type="GO" id="GO:0005886">
    <property type="term" value="C:plasma membrane"/>
    <property type="evidence" value="ECO:0007669"/>
    <property type="project" value="TreeGrafter"/>
</dbReference>
<protein>
    <submittedName>
        <fullName evidence="19">Nephrin</fullName>
    </submittedName>
</protein>
<dbReference type="GO" id="GO:0050839">
    <property type="term" value="F:cell adhesion molecule binding"/>
    <property type="evidence" value="ECO:0007669"/>
    <property type="project" value="TreeGrafter"/>
</dbReference>
<dbReference type="SMART" id="SM00060">
    <property type="entry name" value="FN3"/>
    <property type="match status" value="1"/>
</dbReference>
<evidence type="ECO:0000256" key="11">
    <source>
        <dbReference type="PROSITE-ProRule" id="PRU00070"/>
    </source>
</evidence>
<dbReference type="FunFam" id="4.10.1040.10:FF:000001">
    <property type="entry name" value="doublesex- and mab-3-related transcription factor 1"/>
    <property type="match status" value="1"/>
</dbReference>
<keyword evidence="14" id="KW-0732">Signal</keyword>
<feature type="domain" description="Ig-like" evidence="16">
    <location>
        <begin position="247"/>
        <end position="341"/>
    </location>
</feature>
<dbReference type="Proteomes" id="UP000035681">
    <property type="component" value="Unplaced"/>
</dbReference>
<dbReference type="InterPro" id="IPR051275">
    <property type="entry name" value="Cell_adhesion_signaling"/>
</dbReference>
<dbReference type="AlphaFoldDB" id="A0AAF5DL00"/>
<feature type="domain" description="Ig-like" evidence="16">
    <location>
        <begin position="836"/>
        <end position="934"/>
    </location>
</feature>
<keyword evidence="9 11" id="KW-0539">Nucleus</keyword>
<reference evidence="19" key="1">
    <citation type="submission" date="2024-02" db="UniProtKB">
        <authorList>
            <consortium name="WormBaseParasite"/>
        </authorList>
    </citation>
    <scope>IDENTIFICATION</scope>
</reference>
<dbReference type="GO" id="GO:0006355">
    <property type="term" value="P:regulation of DNA-templated transcription"/>
    <property type="evidence" value="ECO:0007669"/>
    <property type="project" value="InterPro"/>
</dbReference>
<evidence type="ECO:0000256" key="3">
    <source>
        <dbReference type="ARBA" id="ARBA00022723"/>
    </source>
</evidence>
<feature type="signal peptide" evidence="14">
    <location>
        <begin position="1"/>
        <end position="26"/>
    </location>
</feature>
<dbReference type="PANTHER" id="PTHR11640:SF136">
    <property type="entry name" value="NEPHRIN"/>
    <property type="match status" value="1"/>
</dbReference>
<feature type="domain" description="Ig-like" evidence="16">
    <location>
        <begin position="746"/>
        <end position="820"/>
    </location>
</feature>
<evidence type="ECO:0000256" key="10">
    <source>
        <dbReference type="ARBA" id="ARBA00023319"/>
    </source>
</evidence>
<keyword evidence="10" id="KW-0393">Immunoglobulin domain</keyword>
<dbReference type="GO" id="GO:0043565">
    <property type="term" value="F:sequence-specific DNA binding"/>
    <property type="evidence" value="ECO:0007669"/>
    <property type="project" value="InterPro"/>
</dbReference>
<dbReference type="Pfam" id="PF00041">
    <property type="entry name" value="fn3"/>
    <property type="match status" value="1"/>
</dbReference>
<dbReference type="Pfam" id="PF00751">
    <property type="entry name" value="DM"/>
    <property type="match status" value="1"/>
</dbReference>
<keyword evidence="3 11" id="KW-0479">Metal-binding</keyword>
<evidence type="ECO:0000256" key="1">
    <source>
        <dbReference type="ARBA" id="ARBA00004479"/>
    </source>
</evidence>
<feature type="transmembrane region" description="Helical" evidence="13">
    <location>
        <begin position="1053"/>
        <end position="1074"/>
    </location>
</feature>
<feature type="domain" description="DM" evidence="15">
    <location>
        <begin position="1379"/>
        <end position="1426"/>
    </location>
</feature>
<accession>A0AAF5DL00</accession>
<feature type="domain" description="Ig-like" evidence="16">
    <location>
        <begin position="346"/>
        <end position="442"/>
    </location>
</feature>
<feature type="domain" description="Fibronectin type-III" evidence="17">
    <location>
        <begin position="943"/>
        <end position="1033"/>
    </location>
</feature>
<feature type="DNA-binding region" description="DM" evidence="11">
    <location>
        <begin position="1379"/>
        <end position="1426"/>
    </location>
</feature>
<feature type="domain" description="Ig-like" evidence="16">
    <location>
        <begin position="7"/>
        <end position="132"/>
    </location>
</feature>
<name>A0AAF5DL00_STRER</name>
<dbReference type="SUPFAM" id="SSF82927">
    <property type="entry name" value="Cysteine-rich DNA binding domain, (DM domain)"/>
    <property type="match status" value="1"/>
</dbReference>
<feature type="region of interest" description="Disordered" evidence="12">
    <location>
        <begin position="1653"/>
        <end position="1672"/>
    </location>
</feature>
<keyword evidence="8" id="KW-0325">Glycoprotein</keyword>
<dbReference type="PANTHER" id="PTHR11640">
    <property type="entry name" value="NEPHRIN"/>
    <property type="match status" value="1"/>
</dbReference>
<evidence type="ECO:0000259" key="17">
    <source>
        <dbReference type="PROSITE" id="PS50853"/>
    </source>
</evidence>
<evidence type="ECO:0000256" key="5">
    <source>
        <dbReference type="ARBA" id="ARBA00023125"/>
    </source>
</evidence>
<evidence type="ECO:0000259" key="15">
    <source>
        <dbReference type="PROSITE" id="PS50809"/>
    </source>
</evidence>
<dbReference type="SMART" id="SM00301">
    <property type="entry name" value="DM"/>
    <property type="match status" value="1"/>
</dbReference>
<dbReference type="GO" id="GO:0005911">
    <property type="term" value="C:cell-cell junction"/>
    <property type="evidence" value="ECO:0007669"/>
    <property type="project" value="TreeGrafter"/>
</dbReference>
<dbReference type="InterPro" id="IPR001275">
    <property type="entry name" value="DM_DNA-bd"/>
</dbReference>
<dbReference type="Pfam" id="PF08205">
    <property type="entry name" value="C2-set_2"/>
    <property type="match status" value="2"/>
</dbReference>
<organism evidence="18 19">
    <name type="scientific">Strongyloides stercoralis</name>
    <name type="common">Threadworm</name>
    <dbReference type="NCBI Taxonomy" id="6248"/>
    <lineage>
        <taxon>Eukaryota</taxon>
        <taxon>Metazoa</taxon>
        <taxon>Ecdysozoa</taxon>
        <taxon>Nematoda</taxon>
        <taxon>Chromadorea</taxon>
        <taxon>Rhabditida</taxon>
        <taxon>Tylenchina</taxon>
        <taxon>Panagrolaimomorpha</taxon>
        <taxon>Strongyloidoidea</taxon>
        <taxon>Strongyloididae</taxon>
        <taxon>Strongyloides</taxon>
    </lineage>
</organism>
<evidence type="ECO:0000256" key="12">
    <source>
        <dbReference type="SAM" id="MobiDB-lite"/>
    </source>
</evidence>
<keyword evidence="13" id="KW-0812">Transmembrane</keyword>
<dbReference type="Pfam" id="PF13927">
    <property type="entry name" value="Ig_3"/>
    <property type="match status" value="2"/>
</dbReference>
<evidence type="ECO:0000256" key="13">
    <source>
        <dbReference type="SAM" id="Phobius"/>
    </source>
</evidence>
<dbReference type="InterPro" id="IPR007110">
    <property type="entry name" value="Ig-like_dom"/>
</dbReference>
<feature type="domain" description="Ig-like" evidence="16">
    <location>
        <begin position="544"/>
        <end position="644"/>
    </location>
</feature>
<dbReference type="InterPro" id="IPR003961">
    <property type="entry name" value="FN3_dom"/>
</dbReference>
<dbReference type="InterPro" id="IPR036407">
    <property type="entry name" value="DM_DNA-bd_sf"/>
</dbReference>
<dbReference type="InterPro" id="IPR013162">
    <property type="entry name" value="CD80_C2-set"/>
</dbReference>
<comment type="subcellular location">
    <subcellularLocation>
        <location evidence="1">Membrane</location>
        <topology evidence="1">Single-pass type I membrane protein</topology>
    </subcellularLocation>
    <subcellularLocation>
        <location evidence="11">Nucleus</location>
    </subcellularLocation>
</comment>
<dbReference type="SMART" id="SM00408">
    <property type="entry name" value="IGc2"/>
    <property type="match status" value="4"/>
</dbReference>
<evidence type="ECO:0000259" key="16">
    <source>
        <dbReference type="PROSITE" id="PS50835"/>
    </source>
</evidence>
<dbReference type="InterPro" id="IPR013783">
    <property type="entry name" value="Ig-like_fold"/>
</dbReference>
<dbReference type="SUPFAM" id="SSF48726">
    <property type="entry name" value="Immunoglobulin"/>
    <property type="match status" value="8"/>
</dbReference>
<evidence type="ECO:0000313" key="18">
    <source>
        <dbReference type="Proteomes" id="UP000035681"/>
    </source>
</evidence>
<dbReference type="SUPFAM" id="SSF49265">
    <property type="entry name" value="Fibronectin type III"/>
    <property type="match status" value="1"/>
</dbReference>
<evidence type="ECO:0000256" key="7">
    <source>
        <dbReference type="ARBA" id="ARBA00023157"/>
    </source>
</evidence>
<dbReference type="Pfam" id="PF03474">
    <property type="entry name" value="DMA"/>
    <property type="match status" value="1"/>
</dbReference>
<dbReference type="InterPro" id="IPR036179">
    <property type="entry name" value="Ig-like_dom_sf"/>
</dbReference>
<evidence type="ECO:0000313" key="19">
    <source>
        <dbReference type="WBParaSite" id="TCONS_00014845.p1"/>
    </source>
</evidence>
<feature type="domain" description="Ig-like" evidence="16">
    <location>
        <begin position="136"/>
        <end position="237"/>
    </location>
</feature>
<dbReference type="InterPro" id="IPR005173">
    <property type="entry name" value="DMA"/>
</dbReference>
<dbReference type="Pfam" id="PF13895">
    <property type="entry name" value="Ig_2"/>
    <property type="match status" value="1"/>
</dbReference>
<keyword evidence="5 11" id="KW-0238">DNA-binding</keyword>
<dbReference type="Gene3D" id="4.10.1040.10">
    <property type="entry name" value="DM DNA-binding domain"/>
    <property type="match status" value="1"/>
</dbReference>
<dbReference type="SMART" id="SM00409">
    <property type="entry name" value="IG"/>
    <property type="match status" value="7"/>
</dbReference>
<dbReference type="WBParaSite" id="TCONS_00014845.p1">
    <property type="protein sequence ID" value="TCONS_00014845.p1"/>
    <property type="gene ID" value="XLOC_010058"/>
</dbReference>
<dbReference type="PROSITE" id="PS50835">
    <property type="entry name" value="IG_LIKE"/>
    <property type="match status" value="8"/>
</dbReference>
<dbReference type="PROSITE" id="PS50853">
    <property type="entry name" value="FN3"/>
    <property type="match status" value="1"/>
</dbReference>
<feature type="domain" description="Ig-like" evidence="16">
    <location>
        <begin position="450"/>
        <end position="535"/>
    </location>
</feature>
<proteinExistence type="inferred from homology"/>
<keyword evidence="7" id="KW-1015">Disulfide bond</keyword>
<dbReference type="Pfam" id="PF00047">
    <property type="entry name" value="ig"/>
    <property type="match status" value="2"/>
</dbReference>
<dbReference type="CDD" id="cd00063">
    <property type="entry name" value="FN3"/>
    <property type="match status" value="1"/>
</dbReference>
<dbReference type="GO" id="GO:0098609">
    <property type="term" value="P:cell-cell adhesion"/>
    <property type="evidence" value="ECO:0007669"/>
    <property type="project" value="TreeGrafter"/>
</dbReference>
<keyword evidence="4 11" id="KW-0862">Zinc</keyword>
<dbReference type="InterPro" id="IPR003598">
    <property type="entry name" value="Ig_sub2"/>
</dbReference>
<evidence type="ECO:0000256" key="8">
    <source>
        <dbReference type="ARBA" id="ARBA00023180"/>
    </source>
</evidence>
<evidence type="ECO:0000256" key="14">
    <source>
        <dbReference type="SAM" id="SignalP"/>
    </source>
</evidence>
<evidence type="ECO:0000256" key="6">
    <source>
        <dbReference type="ARBA" id="ARBA00023136"/>
    </source>
</evidence>
<dbReference type="PROSITE" id="PS40000">
    <property type="entry name" value="DM_1"/>
    <property type="match status" value="1"/>
</dbReference>
<keyword evidence="6 13" id="KW-0472">Membrane</keyword>